<comment type="caution">
    <text evidence="10">The sequence shown here is derived from an EMBL/GenBank/DDBJ whole genome shotgun (WGS) entry which is preliminary data.</text>
</comment>
<dbReference type="InterPro" id="IPR054351">
    <property type="entry name" value="NADH_UbQ_OxRdtase_ferredoxin"/>
</dbReference>
<dbReference type="PANTHER" id="PTHR43105:SF14">
    <property type="entry name" value="FORMATE DEHYDROGENASE H"/>
    <property type="match status" value="1"/>
</dbReference>
<feature type="non-terminal residue" evidence="10">
    <location>
        <position position="1"/>
    </location>
</feature>
<dbReference type="SUPFAM" id="SSF53706">
    <property type="entry name" value="Formate dehydrogenase/DMSO reductase, domains 1-3"/>
    <property type="match status" value="1"/>
</dbReference>
<proteinExistence type="predicted"/>
<dbReference type="InterPro" id="IPR017896">
    <property type="entry name" value="4Fe4S_Fe-S-bd"/>
</dbReference>
<keyword evidence="3" id="KW-0677">Repeat</keyword>
<dbReference type="Gene3D" id="3.30.70.20">
    <property type="match status" value="1"/>
</dbReference>
<dbReference type="InterPro" id="IPR017900">
    <property type="entry name" value="4Fe4S_Fe_S_CS"/>
</dbReference>
<dbReference type="GO" id="GO:0046872">
    <property type="term" value="F:metal ion binding"/>
    <property type="evidence" value="ECO:0007669"/>
    <property type="project" value="UniProtKB-KW"/>
</dbReference>
<dbReference type="Pfam" id="PF04879">
    <property type="entry name" value="Molybdop_Fe4S4"/>
    <property type="match status" value="1"/>
</dbReference>
<reference evidence="10" key="1">
    <citation type="journal article" date="2014" name="Front. Microbiol.">
        <title>High frequency of phylogenetically diverse reductive dehalogenase-homologous genes in deep subseafloor sedimentary metagenomes.</title>
        <authorList>
            <person name="Kawai M."/>
            <person name="Futagami T."/>
            <person name="Toyoda A."/>
            <person name="Takaki Y."/>
            <person name="Nishi S."/>
            <person name="Hori S."/>
            <person name="Arai W."/>
            <person name="Tsubouchi T."/>
            <person name="Morono Y."/>
            <person name="Uchiyama I."/>
            <person name="Ito T."/>
            <person name="Fujiyama A."/>
            <person name="Inagaki F."/>
            <person name="Takami H."/>
        </authorList>
    </citation>
    <scope>NUCLEOTIDE SEQUENCE</scope>
    <source>
        <strain evidence="10">Expedition CK06-06</strain>
    </source>
</reference>
<dbReference type="InterPro" id="IPR009051">
    <property type="entry name" value="Helical_ferredxn"/>
</dbReference>
<dbReference type="PANTHER" id="PTHR43105">
    <property type="entry name" value="RESPIRATORY NITRATE REDUCTASE"/>
    <property type="match status" value="1"/>
</dbReference>
<sequence length="270" mass="29641">AATAVDAIAAGRRAAIAIDRYLNGEALEGEGKAFNWSKGELSEINRDEFADEERQPRREMPKLGPLERRDNFQEMELGYTEDMAKKEAERCMACGCKAADYCTLRQLAAEYGVSDTPTKQVGQLYRKDKSHPFIEIDANKCIACIRCVRTCLDVQNVGALSFCYRVAVPSYARSLLDTNCESCGQCVASCPVGALVSKDRLPPLSEVSTICPYCGVGCGILLGTIGNTVVSVRGVMENPANRGRLCVKGRFGIPEFVNHEERLTTPLIRR</sequence>
<feature type="non-terminal residue" evidence="10">
    <location>
        <position position="270"/>
    </location>
</feature>
<evidence type="ECO:0000313" key="10">
    <source>
        <dbReference type="EMBL" id="GAI19786.1"/>
    </source>
</evidence>
<dbReference type="FunFam" id="3.30.70.20:FF:000035">
    <property type="entry name" value="Iron hydrogenase 1"/>
    <property type="match status" value="1"/>
</dbReference>
<gene>
    <name evidence="10" type="ORF">S06H3_36932</name>
</gene>
<evidence type="ECO:0000256" key="7">
    <source>
        <dbReference type="SAM" id="MobiDB-lite"/>
    </source>
</evidence>
<evidence type="ECO:0000256" key="3">
    <source>
        <dbReference type="ARBA" id="ARBA00022737"/>
    </source>
</evidence>
<feature type="domain" description="4Fe-4S Mo/W bis-MGD-type" evidence="9">
    <location>
        <begin position="204"/>
        <end position="260"/>
    </location>
</feature>
<feature type="region of interest" description="Disordered" evidence="7">
    <location>
        <begin position="46"/>
        <end position="67"/>
    </location>
</feature>
<dbReference type="SUPFAM" id="SSF54862">
    <property type="entry name" value="4Fe-4S ferredoxins"/>
    <property type="match status" value="1"/>
</dbReference>
<keyword evidence="5" id="KW-0408">Iron</keyword>
<keyword evidence="1" id="KW-0004">4Fe-4S</keyword>
<dbReference type="AlphaFoldDB" id="X1MP17"/>
<feature type="domain" description="4Fe-4S ferredoxin-type" evidence="8">
    <location>
        <begin position="172"/>
        <end position="200"/>
    </location>
</feature>
<dbReference type="GO" id="GO:0022904">
    <property type="term" value="P:respiratory electron transport chain"/>
    <property type="evidence" value="ECO:0007669"/>
    <property type="project" value="TreeGrafter"/>
</dbReference>
<dbReference type="PROSITE" id="PS51379">
    <property type="entry name" value="4FE4S_FER_2"/>
    <property type="match status" value="2"/>
</dbReference>
<dbReference type="Gene3D" id="1.10.1060.10">
    <property type="entry name" value="Alpha-helical ferredoxin"/>
    <property type="match status" value="1"/>
</dbReference>
<dbReference type="GO" id="GO:0051539">
    <property type="term" value="F:4 iron, 4 sulfur cluster binding"/>
    <property type="evidence" value="ECO:0007669"/>
    <property type="project" value="UniProtKB-KW"/>
</dbReference>
<dbReference type="GO" id="GO:0003954">
    <property type="term" value="F:NADH dehydrogenase activity"/>
    <property type="evidence" value="ECO:0007669"/>
    <property type="project" value="TreeGrafter"/>
</dbReference>
<dbReference type="Gene3D" id="3.30.200.210">
    <property type="match status" value="1"/>
</dbReference>
<evidence type="ECO:0000259" key="9">
    <source>
        <dbReference type="PROSITE" id="PS51669"/>
    </source>
</evidence>
<feature type="domain" description="4Fe-4S ferredoxin-type" evidence="8">
    <location>
        <begin position="132"/>
        <end position="151"/>
    </location>
</feature>
<evidence type="ECO:0000256" key="4">
    <source>
        <dbReference type="ARBA" id="ARBA00023002"/>
    </source>
</evidence>
<dbReference type="PROSITE" id="PS00551">
    <property type="entry name" value="MOLYBDOPTERIN_PROK_1"/>
    <property type="match status" value="1"/>
</dbReference>
<keyword evidence="2" id="KW-0479">Metal-binding</keyword>
<evidence type="ECO:0000256" key="6">
    <source>
        <dbReference type="ARBA" id="ARBA00023014"/>
    </source>
</evidence>
<dbReference type="InterPro" id="IPR027467">
    <property type="entry name" value="MopterinOxRdtase_cofactor_BS"/>
</dbReference>
<evidence type="ECO:0000256" key="5">
    <source>
        <dbReference type="ARBA" id="ARBA00023004"/>
    </source>
</evidence>
<protein>
    <recommendedName>
        <fullName evidence="11">4Fe-4S ferredoxin-type domain-containing protein</fullName>
    </recommendedName>
</protein>
<dbReference type="GO" id="GO:0016020">
    <property type="term" value="C:membrane"/>
    <property type="evidence" value="ECO:0007669"/>
    <property type="project" value="TreeGrafter"/>
</dbReference>
<keyword evidence="6" id="KW-0411">Iron-sulfur</keyword>
<dbReference type="SMART" id="SM00926">
    <property type="entry name" value="Molybdop_Fe4S4"/>
    <property type="match status" value="1"/>
</dbReference>
<organism evidence="10">
    <name type="scientific">marine sediment metagenome</name>
    <dbReference type="NCBI Taxonomy" id="412755"/>
    <lineage>
        <taxon>unclassified sequences</taxon>
        <taxon>metagenomes</taxon>
        <taxon>ecological metagenomes</taxon>
    </lineage>
</organism>
<dbReference type="Pfam" id="PF22117">
    <property type="entry name" value="Fer4_Nqo3"/>
    <property type="match status" value="1"/>
</dbReference>
<keyword evidence="4" id="KW-0560">Oxidoreductase</keyword>
<dbReference type="InterPro" id="IPR050123">
    <property type="entry name" value="Prok_molybdopt-oxidoreductase"/>
</dbReference>
<dbReference type="PROSITE" id="PS51669">
    <property type="entry name" value="4FE4S_MOW_BIS_MGD"/>
    <property type="match status" value="1"/>
</dbReference>
<name>X1MP17_9ZZZZ</name>
<dbReference type="InterPro" id="IPR006963">
    <property type="entry name" value="Mopterin_OxRdtase_4Fe-4S_dom"/>
</dbReference>
<accession>X1MP17</accession>
<evidence type="ECO:0008006" key="11">
    <source>
        <dbReference type="Google" id="ProtNLM"/>
    </source>
</evidence>
<evidence type="ECO:0000256" key="1">
    <source>
        <dbReference type="ARBA" id="ARBA00022485"/>
    </source>
</evidence>
<evidence type="ECO:0000256" key="2">
    <source>
        <dbReference type="ARBA" id="ARBA00022723"/>
    </source>
</evidence>
<evidence type="ECO:0000259" key="8">
    <source>
        <dbReference type="PROSITE" id="PS51379"/>
    </source>
</evidence>
<dbReference type="PROSITE" id="PS00198">
    <property type="entry name" value="4FE4S_FER_1"/>
    <property type="match status" value="1"/>
</dbReference>
<dbReference type="EMBL" id="BARV01022390">
    <property type="protein sequence ID" value="GAI19786.1"/>
    <property type="molecule type" value="Genomic_DNA"/>
</dbReference>